<dbReference type="GO" id="GO:0051082">
    <property type="term" value="F:unfolded protein binding"/>
    <property type="evidence" value="ECO:0007669"/>
    <property type="project" value="InterPro"/>
</dbReference>
<evidence type="ECO:0000256" key="1">
    <source>
        <dbReference type="ARBA" id="ARBA00008045"/>
    </source>
</evidence>
<dbReference type="GO" id="GO:0051131">
    <property type="term" value="P:chaperone-mediated protein complex assembly"/>
    <property type="evidence" value="ECO:0007669"/>
    <property type="project" value="TreeGrafter"/>
</dbReference>
<keyword evidence="7" id="KW-1185">Reference proteome</keyword>
<evidence type="ECO:0000256" key="4">
    <source>
        <dbReference type="ARBA" id="ARBA00072592"/>
    </source>
</evidence>
<evidence type="ECO:0000256" key="2">
    <source>
        <dbReference type="ARBA" id="ARBA00011695"/>
    </source>
</evidence>
<comment type="subunit">
    <text evidence="2">Heterohexamer of two PFD-alpha type and four PFD-beta type subunits.</text>
</comment>
<accession>A0A9N9TNN0</accession>
<dbReference type="InterPro" id="IPR009053">
    <property type="entry name" value="Prefoldin"/>
</dbReference>
<evidence type="ECO:0000313" key="6">
    <source>
        <dbReference type="EMBL" id="CAG9862182.1"/>
    </source>
</evidence>
<evidence type="ECO:0000256" key="5">
    <source>
        <dbReference type="SAM" id="Coils"/>
    </source>
</evidence>
<gene>
    <name evidence="6" type="ORF">PHYEVI_LOCUS8503</name>
</gene>
<dbReference type="OrthoDB" id="248120at2759"/>
<dbReference type="SUPFAM" id="SSF46579">
    <property type="entry name" value="Prefoldin"/>
    <property type="match status" value="1"/>
</dbReference>
<dbReference type="GO" id="GO:0005737">
    <property type="term" value="C:cytoplasm"/>
    <property type="evidence" value="ECO:0007669"/>
    <property type="project" value="TreeGrafter"/>
</dbReference>
<comment type="similarity">
    <text evidence="1">Belongs to the prefoldin subunit beta family.</text>
</comment>
<evidence type="ECO:0000256" key="3">
    <source>
        <dbReference type="ARBA" id="ARBA00023186"/>
    </source>
</evidence>
<dbReference type="InterPro" id="IPR002777">
    <property type="entry name" value="PFD_beta-like"/>
</dbReference>
<feature type="coiled-coil region" evidence="5">
    <location>
        <begin position="37"/>
        <end position="85"/>
    </location>
</feature>
<dbReference type="GO" id="GO:0016272">
    <property type="term" value="C:prefoldin complex"/>
    <property type="evidence" value="ECO:0007669"/>
    <property type="project" value="InterPro"/>
</dbReference>
<dbReference type="GO" id="GO:0006457">
    <property type="term" value="P:protein folding"/>
    <property type="evidence" value="ECO:0007669"/>
    <property type="project" value="InterPro"/>
</dbReference>
<keyword evidence="5" id="KW-0175">Coiled coil</keyword>
<dbReference type="Gene3D" id="1.10.287.370">
    <property type="match status" value="1"/>
</dbReference>
<dbReference type="PANTHER" id="PTHR21431:SF0">
    <property type="entry name" value="PREFOLDIN SUBUNIT 6"/>
    <property type="match status" value="1"/>
</dbReference>
<evidence type="ECO:0000313" key="7">
    <source>
        <dbReference type="Proteomes" id="UP001153712"/>
    </source>
</evidence>
<sequence>LVELFIANRNFHILQTNTFFSLVHSAPINLLKTFKMSDDIQRKLQNELDNFKKTQKELQKTIQSRQQLDSQLNENELVKQELELLPSDGKVYKSVGPVLIKTDLVEAKQNVTKRMEYISKELKRIDDIIGGLENKQDTHRESLQRLQHHFQQAQVKAALHA</sequence>
<proteinExistence type="inferred from homology"/>
<protein>
    <recommendedName>
        <fullName evidence="4">Probable prefoldin subunit 6</fullName>
    </recommendedName>
</protein>
<keyword evidence="3" id="KW-0143">Chaperone</keyword>
<dbReference type="PANTHER" id="PTHR21431">
    <property type="entry name" value="PREFOLDIN SUBUNIT 6"/>
    <property type="match status" value="1"/>
</dbReference>
<reference evidence="6" key="1">
    <citation type="submission" date="2022-01" db="EMBL/GenBank/DDBJ databases">
        <authorList>
            <person name="King R."/>
        </authorList>
    </citation>
    <scope>NUCLEOTIDE SEQUENCE</scope>
</reference>
<organism evidence="6 7">
    <name type="scientific">Phyllotreta striolata</name>
    <name type="common">Striped flea beetle</name>
    <name type="synonym">Crioceris striolata</name>
    <dbReference type="NCBI Taxonomy" id="444603"/>
    <lineage>
        <taxon>Eukaryota</taxon>
        <taxon>Metazoa</taxon>
        <taxon>Ecdysozoa</taxon>
        <taxon>Arthropoda</taxon>
        <taxon>Hexapoda</taxon>
        <taxon>Insecta</taxon>
        <taxon>Pterygota</taxon>
        <taxon>Neoptera</taxon>
        <taxon>Endopterygota</taxon>
        <taxon>Coleoptera</taxon>
        <taxon>Polyphaga</taxon>
        <taxon>Cucujiformia</taxon>
        <taxon>Chrysomeloidea</taxon>
        <taxon>Chrysomelidae</taxon>
        <taxon>Galerucinae</taxon>
        <taxon>Alticini</taxon>
        <taxon>Phyllotreta</taxon>
    </lineage>
</organism>
<feature type="non-terminal residue" evidence="6">
    <location>
        <position position="1"/>
    </location>
</feature>
<dbReference type="FunFam" id="1.10.287.370:FF:000003">
    <property type="entry name" value="Prefoldin subunit 6"/>
    <property type="match status" value="1"/>
</dbReference>
<dbReference type="Pfam" id="PF01920">
    <property type="entry name" value="Prefoldin_2"/>
    <property type="match status" value="1"/>
</dbReference>
<dbReference type="EMBL" id="OU900098">
    <property type="protein sequence ID" value="CAG9862182.1"/>
    <property type="molecule type" value="Genomic_DNA"/>
</dbReference>
<dbReference type="Proteomes" id="UP001153712">
    <property type="component" value="Chromosome 5"/>
</dbReference>
<name>A0A9N9TNN0_PHYSR</name>
<dbReference type="CDD" id="cd23161">
    <property type="entry name" value="Prefoldin_6"/>
    <property type="match status" value="1"/>
</dbReference>
<dbReference type="GO" id="GO:0051087">
    <property type="term" value="F:protein-folding chaperone binding"/>
    <property type="evidence" value="ECO:0007669"/>
    <property type="project" value="TreeGrafter"/>
</dbReference>
<dbReference type="AlphaFoldDB" id="A0A9N9TNN0"/>